<evidence type="ECO:0000313" key="7">
    <source>
        <dbReference type="EMBL" id="OWT63691.1"/>
    </source>
</evidence>
<protein>
    <submittedName>
        <fullName evidence="7">LysR family transcriptional regulator</fullName>
    </submittedName>
</protein>
<dbReference type="PANTHER" id="PTHR30293:SF0">
    <property type="entry name" value="NITROGEN ASSIMILATION REGULATORY PROTEIN NAC"/>
    <property type="match status" value="1"/>
</dbReference>
<feature type="domain" description="HTH lysR-type" evidence="6">
    <location>
        <begin position="1"/>
        <end position="58"/>
    </location>
</feature>
<dbReference type="GO" id="GO:2000142">
    <property type="term" value="P:regulation of DNA-templated transcription initiation"/>
    <property type="evidence" value="ECO:0007669"/>
    <property type="project" value="TreeGrafter"/>
</dbReference>
<evidence type="ECO:0000256" key="1">
    <source>
        <dbReference type="ARBA" id="ARBA00009437"/>
    </source>
</evidence>
<evidence type="ECO:0000256" key="2">
    <source>
        <dbReference type="ARBA" id="ARBA00023015"/>
    </source>
</evidence>
<dbReference type="Gene3D" id="1.10.10.10">
    <property type="entry name" value="Winged helix-like DNA-binding domain superfamily/Winged helix DNA-binding domain"/>
    <property type="match status" value="1"/>
</dbReference>
<keyword evidence="4" id="KW-0010">Activator</keyword>
<dbReference type="OrthoDB" id="8587114at2"/>
<dbReference type="AlphaFoldDB" id="A0A225MVU3"/>
<keyword evidence="5" id="KW-0804">Transcription</keyword>
<comment type="caution">
    <text evidence="7">The sequence shown here is derived from an EMBL/GenBank/DDBJ whole genome shotgun (WGS) entry which is preliminary data.</text>
</comment>
<sequence length="323" mass="34520">MELRQLRYFVSAVQAGSLGKAALELGLVPSALSQQISRLEGELATRLLQRTANGVIPTDAGVAFFRQAQLALRHVEHASQAARQARLSGHVSVGLAPTTASVLGVPFMAAMRERYPDVRLQLVESLSGHLATMLNSRQLDLAVVFQTDTAQRWSTIELLRERLFVIFPQGLRGAPRGRRVRLGQIGAIPLILPTGPHGLRSALNAAFTHHEMAPNIVMEIDSLAMLMDAVREGYGATIQPGAAVARLSGVPMRLVEIADPQVERHNVLASLSEEELSPAALAARVVLLDTARSLVRAGRWAGAHLPAGASASRPQAGPGTLPV</sequence>
<accession>A0A225MVU3</accession>
<dbReference type="CDD" id="cd08433">
    <property type="entry name" value="PBP2_Nac"/>
    <property type="match status" value="1"/>
</dbReference>
<evidence type="ECO:0000256" key="4">
    <source>
        <dbReference type="ARBA" id="ARBA00023159"/>
    </source>
</evidence>
<dbReference type="InterPro" id="IPR005119">
    <property type="entry name" value="LysR_subst-bd"/>
</dbReference>
<reference evidence="8" key="1">
    <citation type="submission" date="2017-06" db="EMBL/GenBank/DDBJ databases">
        <title>Herbaspirillum phytohormonus sp. nov., isolated from the root nodule of Robinia pseudoacacia in lead-zinc mine.</title>
        <authorList>
            <person name="Fan M."/>
            <person name="Lin Y."/>
        </authorList>
    </citation>
    <scope>NUCLEOTIDE SEQUENCE [LARGE SCALE GENOMIC DNA]</scope>
    <source>
        <strain evidence="8">SC-089</strain>
    </source>
</reference>
<dbReference type="SUPFAM" id="SSF46785">
    <property type="entry name" value="Winged helix' DNA-binding domain"/>
    <property type="match status" value="1"/>
</dbReference>
<dbReference type="GO" id="GO:0003700">
    <property type="term" value="F:DNA-binding transcription factor activity"/>
    <property type="evidence" value="ECO:0007669"/>
    <property type="project" value="InterPro"/>
</dbReference>
<evidence type="ECO:0000256" key="3">
    <source>
        <dbReference type="ARBA" id="ARBA00023125"/>
    </source>
</evidence>
<dbReference type="InterPro" id="IPR000847">
    <property type="entry name" value="LysR_HTH_N"/>
</dbReference>
<proteinExistence type="inferred from homology"/>
<keyword evidence="2" id="KW-0805">Transcription regulation</keyword>
<dbReference type="SUPFAM" id="SSF53850">
    <property type="entry name" value="Periplasmic binding protein-like II"/>
    <property type="match status" value="1"/>
</dbReference>
<name>A0A225MVU3_9BURK</name>
<dbReference type="Gene3D" id="3.40.190.290">
    <property type="match status" value="1"/>
</dbReference>
<organism evidence="7 8">
    <name type="scientific">Candidimonas nitroreducens</name>
    <dbReference type="NCBI Taxonomy" id="683354"/>
    <lineage>
        <taxon>Bacteria</taxon>
        <taxon>Pseudomonadati</taxon>
        <taxon>Pseudomonadota</taxon>
        <taxon>Betaproteobacteria</taxon>
        <taxon>Burkholderiales</taxon>
        <taxon>Alcaligenaceae</taxon>
        <taxon>Candidimonas</taxon>
    </lineage>
</organism>
<dbReference type="Pfam" id="PF03466">
    <property type="entry name" value="LysR_substrate"/>
    <property type="match status" value="1"/>
</dbReference>
<comment type="similarity">
    <text evidence="1">Belongs to the LysR transcriptional regulatory family.</text>
</comment>
<dbReference type="EMBL" id="NJIH01000003">
    <property type="protein sequence ID" value="OWT63691.1"/>
    <property type="molecule type" value="Genomic_DNA"/>
</dbReference>
<dbReference type="Pfam" id="PF00126">
    <property type="entry name" value="HTH_1"/>
    <property type="match status" value="1"/>
</dbReference>
<dbReference type="GO" id="GO:0003677">
    <property type="term" value="F:DNA binding"/>
    <property type="evidence" value="ECO:0007669"/>
    <property type="project" value="UniProtKB-KW"/>
</dbReference>
<dbReference type="InterPro" id="IPR036390">
    <property type="entry name" value="WH_DNA-bd_sf"/>
</dbReference>
<dbReference type="InterPro" id="IPR036388">
    <property type="entry name" value="WH-like_DNA-bd_sf"/>
</dbReference>
<dbReference type="PANTHER" id="PTHR30293">
    <property type="entry name" value="TRANSCRIPTIONAL REGULATORY PROTEIN NAC-RELATED"/>
    <property type="match status" value="1"/>
</dbReference>
<keyword evidence="3" id="KW-0238">DNA-binding</keyword>
<dbReference type="PROSITE" id="PS50931">
    <property type="entry name" value="HTH_LYSR"/>
    <property type="match status" value="1"/>
</dbReference>
<gene>
    <name evidence="7" type="ORF">CEY11_05065</name>
</gene>
<dbReference type="FunFam" id="1.10.10.10:FF:000001">
    <property type="entry name" value="LysR family transcriptional regulator"/>
    <property type="match status" value="1"/>
</dbReference>
<dbReference type="Proteomes" id="UP000214603">
    <property type="component" value="Unassembled WGS sequence"/>
</dbReference>
<evidence type="ECO:0000313" key="8">
    <source>
        <dbReference type="Proteomes" id="UP000214603"/>
    </source>
</evidence>
<keyword evidence="8" id="KW-1185">Reference proteome</keyword>
<evidence type="ECO:0000256" key="5">
    <source>
        <dbReference type="ARBA" id="ARBA00023163"/>
    </source>
</evidence>
<dbReference type="RefSeq" id="WP_088602270.1">
    <property type="nucleotide sequence ID" value="NZ_NJIH01000003.1"/>
</dbReference>
<evidence type="ECO:0000259" key="6">
    <source>
        <dbReference type="PROSITE" id="PS50931"/>
    </source>
</evidence>